<feature type="transmembrane region" description="Helical" evidence="6">
    <location>
        <begin position="678"/>
        <end position="703"/>
    </location>
</feature>
<proteinExistence type="predicted"/>
<keyword evidence="3 6" id="KW-0812">Transmembrane</keyword>
<dbReference type="GO" id="GO:0005524">
    <property type="term" value="F:ATP binding"/>
    <property type="evidence" value="ECO:0007669"/>
    <property type="project" value="UniProtKB-KW"/>
</dbReference>
<name>A0AAJ4X938_9SPHI</name>
<evidence type="ECO:0000313" key="10">
    <source>
        <dbReference type="Proteomes" id="UP000215355"/>
    </source>
</evidence>
<feature type="transmembrane region" description="Helical" evidence="6">
    <location>
        <begin position="16"/>
        <end position="39"/>
    </location>
</feature>
<dbReference type="GO" id="GO:0022857">
    <property type="term" value="F:transmembrane transporter activity"/>
    <property type="evidence" value="ECO:0007669"/>
    <property type="project" value="TreeGrafter"/>
</dbReference>
<dbReference type="GO" id="GO:0005886">
    <property type="term" value="C:plasma membrane"/>
    <property type="evidence" value="ECO:0007669"/>
    <property type="project" value="UniProtKB-SubCell"/>
</dbReference>
<comment type="subcellular location">
    <subcellularLocation>
        <location evidence="1">Cell membrane</location>
        <topology evidence="1">Multi-pass membrane protein</topology>
    </subcellularLocation>
</comment>
<dbReference type="PANTHER" id="PTHR30572">
    <property type="entry name" value="MEMBRANE COMPONENT OF TRANSPORTER-RELATED"/>
    <property type="match status" value="1"/>
</dbReference>
<keyword evidence="5 6" id="KW-0472">Membrane</keyword>
<reference evidence="9 10" key="1">
    <citation type="submission" date="2017-06" db="EMBL/GenBank/DDBJ databases">
        <authorList>
            <consortium name="Pathogen Informatics"/>
        </authorList>
    </citation>
    <scope>NUCLEOTIDE SEQUENCE [LARGE SCALE GENOMIC DNA]</scope>
    <source>
        <strain evidence="9 10">NCTC12149</strain>
    </source>
</reference>
<keyword evidence="9" id="KW-0547">Nucleotide-binding</keyword>
<sequence length="801" mass="90031">MKNLNLIFRKLWKNKLFTFLNIIGLAIGISACWIVFRLVNYELSFDKNHAEGEKIFKVYGVFEEIASTDRFDGVPTPLARYIKENLSSVELSVPVYRKYFPKITNSTDSKESFKIEDQENIIETTSDYFKMVPYEWLAGNPKQALQHPNEVILTKSRANQYFPNIDPKEVVGKTLMYDTTLYSVSGVVKDLESPSSFLAKEFVKVSDDNWNSDLWVSFMSNFTLFVKLKSPNDRDAFVNEVSKKIHEMTKKDFAEMNTKAGAGVTPLADVHFDKNLQNSSNIKVVYGFIGIGVFLLLLATINYINLTTAQVPYRAKEIGIRKTLGEQPFDVTKSFLIETFCICICALLLSWPLTKIFEKAFESYLPANLNSFSDILPVSIFILGLVIFISIASSIYPAYLINKVQISEVIKMKGIGKLSVGSISIRKVLIIFQFVIAQGFVVSTFIMGMQMKHTMTSDLGFNHQALITMQLPYKVDQNADVDPYVFKDALLKHSQVAGVALGHLPLSDNHWGNFVSSTADTGVVKVNVPFKFVDKDYFDVYGIKLLAGRNLNMADTSSGIILNELAIEEMGFKSPEEAIGKAVSAYDRDRTITGVTSNYTSKSFHTEKEGVAMLISKNRGQLQVISVKLHADPKTWKSSIETIEKEWKNIYPNAPFAFKFYDENIRQLYESDHRFSKIINLSTGVTILLSCLGLIGLVTISTAQRTKEIGIRKVLGSSISGIVGLLSKDYIKLVLISILIASPIAWWASNKWLDDFAYKIDITWWMFAIPALATVVIAFLTMSFQSLKAAKANPVDSLRDE</sequence>
<feature type="domain" description="MacB-like periplasmic core" evidence="8">
    <location>
        <begin position="18"/>
        <end position="242"/>
    </location>
</feature>
<evidence type="ECO:0000256" key="6">
    <source>
        <dbReference type="SAM" id="Phobius"/>
    </source>
</evidence>
<evidence type="ECO:0000256" key="2">
    <source>
        <dbReference type="ARBA" id="ARBA00022475"/>
    </source>
</evidence>
<feature type="transmembrane region" description="Helical" evidence="6">
    <location>
        <begin position="762"/>
        <end position="782"/>
    </location>
</feature>
<keyword evidence="9" id="KW-0067">ATP-binding</keyword>
<evidence type="ECO:0000256" key="5">
    <source>
        <dbReference type="ARBA" id="ARBA00023136"/>
    </source>
</evidence>
<feature type="domain" description="ABC3 transporter permease C-terminal" evidence="7">
    <location>
        <begin position="683"/>
        <end position="794"/>
    </location>
</feature>
<dbReference type="InterPro" id="IPR025857">
    <property type="entry name" value="MacB_PCD"/>
</dbReference>
<organism evidence="9 10">
    <name type="scientific">Sphingobacterium mizutaii</name>
    <dbReference type="NCBI Taxonomy" id="1010"/>
    <lineage>
        <taxon>Bacteria</taxon>
        <taxon>Pseudomonadati</taxon>
        <taxon>Bacteroidota</taxon>
        <taxon>Sphingobacteriia</taxon>
        <taxon>Sphingobacteriales</taxon>
        <taxon>Sphingobacteriaceae</taxon>
        <taxon>Sphingobacterium</taxon>
    </lineage>
</organism>
<evidence type="ECO:0000256" key="1">
    <source>
        <dbReference type="ARBA" id="ARBA00004651"/>
    </source>
</evidence>
<feature type="transmembrane region" description="Helical" evidence="6">
    <location>
        <begin position="335"/>
        <end position="354"/>
    </location>
</feature>
<dbReference type="EMBL" id="LT906468">
    <property type="protein sequence ID" value="SNV42925.1"/>
    <property type="molecule type" value="Genomic_DNA"/>
</dbReference>
<dbReference type="Pfam" id="PF02687">
    <property type="entry name" value="FtsX"/>
    <property type="match status" value="2"/>
</dbReference>
<evidence type="ECO:0000256" key="3">
    <source>
        <dbReference type="ARBA" id="ARBA00022692"/>
    </source>
</evidence>
<keyword evidence="4 6" id="KW-1133">Transmembrane helix</keyword>
<evidence type="ECO:0000259" key="7">
    <source>
        <dbReference type="Pfam" id="PF02687"/>
    </source>
</evidence>
<dbReference type="PANTHER" id="PTHR30572:SF18">
    <property type="entry name" value="ABC-TYPE MACROLIDE FAMILY EXPORT SYSTEM PERMEASE COMPONENT 2"/>
    <property type="match status" value="1"/>
</dbReference>
<keyword evidence="2" id="KW-1003">Cell membrane</keyword>
<evidence type="ECO:0000313" key="9">
    <source>
        <dbReference type="EMBL" id="SNV42925.1"/>
    </source>
</evidence>
<feature type="domain" description="MacB-like periplasmic core" evidence="8">
    <location>
        <begin position="435"/>
        <end position="618"/>
    </location>
</feature>
<evidence type="ECO:0000256" key="4">
    <source>
        <dbReference type="ARBA" id="ARBA00022989"/>
    </source>
</evidence>
<feature type="transmembrane region" description="Helical" evidence="6">
    <location>
        <begin position="375"/>
        <end position="399"/>
    </location>
</feature>
<dbReference type="AlphaFoldDB" id="A0AAJ4X938"/>
<evidence type="ECO:0000259" key="8">
    <source>
        <dbReference type="Pfam" id="PF12704"/>
    </source>
</evidence>
<dbReference type="RefSeq" id="WP_093100709.1">
    <property type="nucleotide sequence ID" value="NZ_FNGK01000008.1"/>
</dbReference>
<feature type="transmembrane region" description="Helical" evidence="6">
    <location>
        <begin position="428"/>
        <end position="447"/>
    </location>
</feature>
<dbReference type="KEGG" id="smiz:4412673_00723"/>
<dbReference type="InterPro" id="IPR050250">
    <property type="entry name" value="Macrolide_Exporter_MacB"/>
</dbReference>
<dbReference type="GO" id="GO:0016787">
    <property type="term" value="F:hydrolase activity"/>
    <property type="evidence" value="ECO:0007669"/>
    <property type="project" value="UniProtKB-KW"/>
</dbReference>
<protein>
    <submittedName>
        <fullName evidence="9">Macrolide export ATP-binding/permease protein MacB</fullName>
        <ecNumber evidence="9">3.6.3.-</ecNumber>
    </submittedName>
</protein>
<feature type="domain" description="ABC3 transporter permease C-terminal" evidence="7">
    <location>
        <begin position="291"/>
        <end position="404"/>
    </location>
</feature>
<dbReference type="EC" id="3.6.3.-" evidence="9"/>
<accession>A0AAJ4X938</accession>
<feature type="transmembrane region" description="Helical" evidence="6">
    <location>
        <begin position="733"/>
        <end position="750"/>
    </location>
</feature>
<keyword evidence="9" id="KW-0378">Hydrolase</keyword>
<dbReference type="Pfam" id="PF12704">
    <property type="entry name" value="MacB_PCD"/>
    <property type="match status" value="2"/>
</dbReference>
<feature type="transmembrane region" description="Helical" evidence="6">
    <location>
        <begin position="284"/>
        <end position="304"/>
    </location>
</feature>
<gene>
    <name evidence="9" type="primary">macB_2</name>
    <name evidence="9" type="ORF">SAMEA4412673_00723</name>
</gene>
<dbReference type="Proteomes" id="UP000215355">
    <property type="component" value="Chromosome 1"/>
</dbReference>
<dbReference type="PROSITE" id="PS51257">
    <property type="entry name" value="PROKAR_LIPOPROTEIN"/>
    <property type="match status" value="1"/>
</dbReference>
<dbReference type="InterPro" id="IPR003838">
    <property type="entry name" value="ABC3_permease_C"/>
</dbReference>